<dbReference type="EMBL" id="JJQS01000114">
    <property type="protein sequence ID" value="KKH72677.1"/>
    <property type="molecule type" value="Genomic_DNA"/>
</dbReference>
<evidence type="ECO:0000313" key="15">
    <source>
        <dbReference type="EMBL" id="KKH01884.1"/>
    </source>
</evidence>
<dbReference type="Gene3D" id="3.30.160.250">
    <property type="match status" value="1"/>
</dbReference>
<evidence type="ECO:0000313" key="18">
    <source>
        <dbReference type="EMBL" id="KKH33644.1"/>
    </source>
</evidence>
<evidence type="ECO:0000313" key="16">
    <source>
        <dbReference type="EMBL" id="KKH03843.1"/>
    </source>
</evidence>
<evidence type="ECO:0000313" key="58">
    <source>
        <dbReference type="Proteomes" id="UP000034657"/>
    </source>
</evidence>
<dbReference type="Proteomes" id="UP000034547">
    <property type="component" value="Unassembled WGS sequence"/>
</dbReference>
<dbReference type="EMBL" id="JJQT01000139">
    <property type="protein sequence ID" value="KKH77563.1"/>
    <property type="molecule type" value="Genomic_DNA"/>
</dbReference>
<dbReference type="Proteomes" id="UP000034668">
    <property type="component" value="Unassembled WGS sequence"/>
</dbReference>
<dbReference type="Proteomes" id="UP000034188">
    <property type="component" value="Unassembled WGS sequence"/>
</dbReference>
<evidence type="ECO:0000313" key="25">
    <source>
        <dbReference type="EMBL" id="KKH72677.1"/>
    </source>
</evidence>
<evidence type="ECO:0000313" key="14">
    <source>
        <dbReference type="EMBL" id="KKG99278.1"/>
    </source>
</evidence>
<evidence type="ECO:0000313" key="23">
    <source>
        <dbReference type="EMBL" id="KKH65695.1"/>
    </source>
</evidence>
<evidence type="ECO:0000313" key="50">
    <source>
        <dbReference type="Proteomes" id="UP000034298"/>
    </source>
</evidence>
<accession>A0A0F8BCD5</accession>
<dbReference type="EMBL" id="JJQU01000167">
    <property type="protein sequence ID" value="KKH83456.1"/>
    <property type="molecule type" value="Genomic_DNA"/>
</dbReference>
<evidence type="ECO:0000313" key="34">
    <source>
        <dbReference type="EMBL" id="KKI03712.1"/>
    </source>
</evidence>
<dbReference type="EMBL" id="JJQZ01000055">
    <property type="protein sequence ID" value="KKH97350.1"/>
    <property type="molecule type" value="Genomic_DNA"/>
</dbReference>
<dbReference type="EMBL" id="JJPV01000038">
    <property type="protein sequence ID" value="KKH01884.1"/>
    <property type="molecule type" value="Genomic_DNA"/>
</dbReference>
<dbReference type="EMBL" id="JJQR01000078">
    <property type="protein sequence ID" value="KKH75298.1"/>
    <property type="molecule type" value="Genomic_DNA"/>
</dbReference>
<dbReference type="EMBL" id="JJQX01000130">
    <property type="protein sequence ID" value="KKH94200.1"/>
    <property type="molecule type" value="Genomic_DNA"/>
</dbReference>
<evidence type="ECO:0000313" key="46">
    <source>
        <dbReference type="Proteomes" id="UP000034227"/>
    </source>
</evidence>
<dbReference type="Proteomes" id="UP000034232">
    <property type="component" value="Unassembled WGS sequence"/>
</dbReference>
<evidence type="ECO:0000313" key="38">
    <source>
        <dbReference type="Proteomes" id="UP000033864"/>
    </source>
</evidence>
<dbReference type="Proteomes" id="UP000034937">
    <property type="component" value="Unassembled WGS sequence"/>
</dbReference>
<evidence type="ECO:0000313" key="55">
    <source>
        <dbReference type="Proteomes" id="UP000034566"/>
    </source>
</evidence>
<evidence type="ECO:0000313" key="30">
    <source>
        <dbReference type="EMBL" id="KKH85284.1"/>
    </source>
</evidence>
<dbReference type="EMBL" id="JJQG01000170">
    <property type="protein sequence ID" value="KKH33644.1"/>
    <property type="molecule type" value="Genomic_DNA"/>
</dbReference>
<dbReference type="EMBL" id="JJPW01000008">
    <property type="protein sequence ID" value="KKH03843.1"/>
    <property type="molecule type" value="Genomic_DNA"/>
</dbReference>
<dbReference type="Proteomes" id="UP000033814">
    <property type="component" value="Unassembled WGS sequence"/>
</dbReference>
<evidence type="ECO:0000313" key="61">
    <source>
        <dbReference type="Proteomes" id="UP000034758"/>
    </source>
</evidence>
<dbReference type="GeneID" id="66134639"/>
<evidence type="ECO:0000313" key="31">
    <source>
        <dbReference type="EMBL" id="KKH94200.1"/>
    </source>
</evidence>
<dbReference type="EMBL" id="JJQJ01000092">
    <property type="protein sequence ID" value="KKH49719.1"/>
    <property type="molecule type" value="Genomic_DNA"/>
</dbReference>
<protein>
    <submittedName>
        <fullName evidence="35">Type II toxin-antitoxin system HicB family antitoxin</fullName>
    </submittedName>
</protein>
<dbReference type="Proteomes" id="UP000034279">
    <property type="component" value="Unassembled WGS sequence"/>
</dbReference>
<dbReference type="EMBL" id="JJPU01000057">
    <property type="protein sequence ID" value="KKG99278.1"/>
    <property type="molecule type" value="Genomic_DNA"/>
</dbReference>
<dbReference type="EMBL" id="JJPK01000046">
    <property type="protein sequence ID" value="KKG62929.1"/>
    <property type="molecule type" value="Genomic_DNA"/>
</dbReference>
<evidence type="ECO:0000313" key="9">
    <source>
        <dbReference type="EMBL" id="KKG62929.1"/>
    </source>
</evidence>
<evidence type="ECO:0000313" key="33">
    <source>
        <dbReference type="EMBL" id="KKI03675.1"/>
    </source>
</evidence>
<dbReference type="Proteomes" id="UP000034657">
    <property type="component" value="Unassembled WGS sequence"/>
</dbReference>
<evidence type="ECO:0000313" key="49">
    <source>
        <dbReference type="Proteomes" id="UP000034279"/>
    </source>
</evidence>
<dbReference type="Proteomes" id="UP000034842">
    <property type="component" value="Unassembled WGS sequence"/>
</dbReference>
<dbReference type="EMBL" id="JJPT01000027">
    <property type="protein sequence ID" value="KKG94327.1"/>
    <property type="molecule type" value="Genomic_DNA"/>
</dbReference>
<dbReference type="Proteomes" id="UP000034566">
    <property type="component" value="Unassembled WGS sequence"/>
</dbReference>
<evidence type="ECO:0000313" key="32">
    <source>
        <dbReference type="EMBL" id="KKH97350.1"/>
    </source>
</evidence>
<dbReference type="EMBL" id="JJPM01000232">
    <property type="protein sequence ID" value="KKG71734.1"/>
    <property type="molecule type" value="Genomic_DNA"/>
</dbReference>
<dbReference type="EMBL" id="JJPC01000047">
    <property type="protein sequence ID" value="KKG36071.1"/>
    <property type="molecule type" value="Genomic_DNA"/>
</dbReference>
<dbReference type="Proteomes" id="UP000034925">
    <property type="component" value="Unassembled WGS sequence"/>
</dbReference>
<dbReference type="EMBL" id="JJQV01000045">
    <property type="protein sequence ID" value="KKH84554.1"/>
    <property type="molecule type" value="Genomic_DNA"/>
</dbReference>
<dbReference type="Proteomes" id="UP000034468">
    <property type="component" value="Unassembled WGS sequence"/>
</dbReference>
<evidence type="ECO:0000313" key="26">
    <source>
        <dbReference type="EMBL" id="KKH75298.1"/>
    </source>
</evidence>
<keyword evidence="56" id="KW-1185">Reference proteome</keyword>
<evidence type="ECO:0000313" key="45">
    <source>
        <dbReference type="Proteomes" id="UP000034188"/>
    </source>
</evidence>
<dbReference type="InterPro" id="IPR035069">
    <property type="entry name" value="TTHA1013/TTHA0281-like"/>
</dbReference>
<dbReference type="Proteomes" id="UP000034142">
    <property type="component" value="Unassembled WGS sequence"/>
</dbReference>
<dbReference type="Proteomes" id="UP000034399">
    <property type="component" value="Unassembled WGS sequence"/>
</dbReference>
<evidence type="ECO:0000313" key="39">
    <source>
        <dbReference type="Proteomes" id="UP000033885"/>
    </source>
</evidence>
<dbReference type="Proteomes" id="UP000033933">
    <property type="component" value="Unassembled WGS sequence"/>
</dbReference>
<dbReference type="Proteomes" id="UP000033835">
    <property type="component" value="Unassembled WGS sequence"/>
</dbReference>
<dbReference type="EMBL" id="JJOS01000123">
    <property type="protein sequence ID" value="KKF98930.1"/>
    <property type="molecule type" value="Genomic_DNA"/>
</dbReference>
<dbReference type="Proteomes" id="UP000034872">
    <property type="component" value="Unassembled WGS sequence"/>
</dbReference>
<reference evidence="36 37" key="1">
    <citation type="journal article" date="2015" name="ISME J.">
        <title>Genomic and phenotypic differentiation among Methanosarcina mazei populations from Columbia River sediment.</title>
        <authorList>
            <person name="Youngblut N.D."/>
            <person name="Wirth J.S."/>
            <person name="Henriksen J.R."/>
            <person name="Smith M."/>
            <person name="Simon H."/>
            <person name="Metcalf W.W."/>
            <person name="Whitaker R.J."/>
        </authorList>
    </citation>
    <scope>NUCLEOTIDE SEQUENCE [LARGE SCALE GENOMIC DNA]</scope>
    <source>
        <strain evidence="17 46">1.F.A.2.8</strain>
        <strain evidence="18 61">1.H.A.1A.1</strain>
        <strain evidence="19 41">1.H.A.1A.3</strain>
        <strain evidence="20 38">1.H.A.1A.6</strain>
        <strain evidence="21 47">1.H.A.2.3</strain>
        <strain evidence="22 60">1.H.A.2.7</strain>
        <strain evidence="24">1.H.A.2.8</strain>
        <strain evidence="23 40">1.H.M.0.1</strain>
        <strain evidence="26 65">1.H.M.1A.1</strain>
        <strain evidence="25 42">1.H.M.1A.2</strain>
        <strain evidence="27 63">1.H.M.1A.3</strain>
        <strain evidence="28 44">1.H.M.2.1</strain>
        <strain evidence="29 36">1.H.M.2.2</strain>
        <strain evidence="30 66">1.H.M.2.3</strain>
        <strain evidence="31 59">1.H.M.2.4</strain>
        <strain evidence="32 64">1.H.T.2.1</strain>
        <strain evidence="34 39">1.H.T.2.3</strain>
        <strain evidence="33 54">1.H.T.2.5</strain>
        <strain evidence="3 43">2.F.A.2.3</strain>
        <strain evidence="2 56">2.F.A.2.4</strain>
        <strain evidence="4 57">2.F.T.0.2</strain>
        <strain evidence="6 51">3.F.A.1A.1</strain>
        <strain evidence="5 50">3.F.A.1B.1</strain>
        <strain evidence="7 45">3.F.T.1A.1</strain>
        <strain evidence="8 49">3.F.T.1A.2</strain>
        <strain evidence="9 55">3.F.T.1A.4</strain>
        <strain evidence="10 52">3.F.T.2.1</strain>
        <strain evidence="11">3.H.A.1A.1</strain>
        <strain evidence="12 62">3.H.A.2.4</strain>
        <strain evidence="13 58">3.H.M.1A.1</strain>
        <strain evidence="14 53">3.H.M.1B.1</strain>
        <strain evidence="15 37">3.H.M.1B.2</strain>
        <strain evidence="16 48">3.H.M.1B.5</strain>
    </source>
</reference>
<feature type="domain" description="HicB-like antitoxin of toxin-antitoxin system" evidence="1">
    <location>
        <begin position="4"/>
        <end position="68"/>
    </location>
</feature>
<evidence type="ECO:0000313" key="17">
    <source>
        <dbReference type="EMBL" id="KKH32495.1"/>
    </source>
</evidence>
<dbReference type="Proteomes" id="UP000034817">
    <property type="component" value="Unassembled WGS sequence"/>
</dbReference>
<dbReference type="Proteomes" id="UP000033885">
    <property type="component" value="Unassembled WGS sequence"/>
</dbReference>
<evidence type="ECO:0000313" key="56">
    <source>
        <dbReference type="Proteomes" id="UP000034578"/>
    </source>
</evidence>
<evidence type="ECO:0000313" key="59">
    <source>
        <dbReference type="Proteomes" id="UP000034668"/>
    </source>
</evidence>
<evidence type="ECO:0000313" key="66">
    <source>
        <dbReference type="Proteomes" id="UP000034937"/>
    </source>
</evidence>
<evidence type="ECO:0000313" key="41">
    <source>
        <dbReference type="Proteomes" id="UP000034021"/>
    </source>
</evidence>
<evidence type="ECO:0000313" key="4">
    <source>
        <dbReference type="EMBL" id="KKG03528.1"/>
    </source>
</evidence>
<dbReference type="EMBL" id="JJQW01000114">
    <property type="protein sequence ID" value="KKH85284.1"/>
    <property type="molecule type" value="Genomic_DNA"/>
</dbReference>
<dbReference type="EMBL" id="JJPA01000036">
    <property type="protein sequence ID" value="KKG37064.1"/>
    <property type="molecule type" value="Genomic_DNA"/>
</dbReference>
<organism evidence="2 56">
    <name type="scientific">Methanosarcina mazei</name>
    <name type="common">Methanosarcina frisia</name>
    <dbReference type="NCBI Taxonomy" id="2209"/>
    <lineage>
        <taxon>Archaea</taxon>
        <taxon>Methanobacteriati</taxon>
        <taxon>Methanobacteriota</taxon>
        <taxon>Stenosarchaea group</taxon>
        <taxon>Methanomicrobia</taxon>
        <taxon>Methanosarcinales</taxon>
        <taxon>Methanosarcinaceae</taxon>
        <taxon>Methanosarcina</taxon>
    </lineage>
</organism>
<evidence type="ECO:0000313" key="44">
    <source>
        <dbReference type="Proteomes" id="UP000034152"/>
    </source>
</evidence>
<dbReference type="Proteomes" id="UP000034692">
    <property type="component" value="Unassembled WGS sequence"/>
</dbReference>
<evidence type="ECO:0000313" key="40">
    <source>
        <dbReference type="Proteomes" id="UP000033933"/>
    </source>
</evidence>
<dbReference type="AlphaFoldDB" id="A0A0F8BCD5"/>
<evidence type="ECO:0000313" key="64">
    <source>
        <dbReference type="Proteomes" id="UP000034872"/>
    </source>
</evidence>
<dbReference type="EMBL" id="JJQP01000013">
    <property type="protein sequence ID" value="KKH70890.1"/>
    <property type="molecule type" value="Genomic_DNA"/>
</dbReference>
<evidence type="ECO:0000313" key="29">
    <source>
        <dbReference type="EMBL" id="KKH84554.1"/>
    </source>
</evidence>
<evidence type="ECO:0000313" key="43">
    <source>
        <dbReference type="Proteomes" id="UP000034142"/>
    </source>
</evidence>
<evidence type="ECO:0000313" key="36">
    <source>
        <dbReference type="Proteomes" id="UP000033814"/>
    </source>
</evidence>
<evidence type="ECO:0000313" key="27">
    <source>
        <dbReference type="EMBL" id="KKH77563.1"/>
    </source>
</evidence>
<dbReference type="EMBL" id="JJQQ01000116">
    <property type="protein sequence ID" value="KKH65695.1"/>
    <property type="molecule type" value="Genomic_DNA"/>
</dbReference>
<evidence type="ECO:0000313" key="35">
    <source>
        <dbReference type="EMBL" id="QCR17450.1"/>
    </source>
</evidence>
<dbReference type="RefSeq" id="WP_048038361.1">
    <property type="nucleotide sequence ID" value="NZ_AP019780.1"/>
</dbReference>
<dbReference type="EMBL" id="JJOT01000045">
    <property type="protein sequence ID" value="KKG03528.1"/>
    <property type="molecule type" value="Genomic_DNA"/>
</dbReference>
<dbReference type="Proteomes" id="UP000300067">
    <property type="component" value="Chromosome"/>
</dbReference>
<evidence type="ECO:0000313" key="3">
    <source>
        <dbReference type="EMBL" id="KKF99328.1"/>
    </source>
</evidence>
<dbReference type="Proteomes" id="UP000033864">
    <property type="component" value="Unassembled WGS sequence"/>
</dbReference>
<evidence type="ECO:0000313" key="53">
    <source>
        <dbReference type="Proteomes" id="UP000034468"/>
    </source>
</evidence>
<dbReference type="Proteomes" id="UP000034227">
    <property type="component" value="Unassembled WGS sequence"/>
</dbReference>
<sequence length="80" mass="8815">MHRFLVVIEKANNNYSAYSPDLPGCVATGSTREEAEKNIYEAIEMHVQGLLEDNLPIPESESFAEYVAIAEKPSTGSEIV</sequence>
<evidence type="ECO:0000313" key="12">
    <source>
        <dbReference type="EMBL" id="KKG79516.1"/>
    </source>
</evidence>
<dbReference type="InterPro" id="IPR031807">
    <property type="entry name" value="HicB-like"/>
</dbReference>
<proteinExistence type="predicted"/>
<dbReference type="EMBL" id="JJOR01000161">
    <property type="protein sequence ID" value="KKF99328.1"/>
    <property type="molecule type" value="Genomic_DNA"/>
</dbReference>
<dbReference type="PANTHER" id="PTHR34504:SF2">
    <property type="entry name" value="UPF0150 PROTEIN SSL0259"/>
    <property type="match status" value="1"/>
</dbReference>
<dbReference type="Proteomes" id="UP000034424">
    <property type="component" value="Unassembled WGS sequence"/>
</dbReference>
<dbReference type="EMBL" id="JJPJ01000094">
    <property type="protein sequence ID" value="KKG60879.1"/>
    <property type="molecule type" value="Genomic_DNA"/>
</dbReference>
<dbReference type="PATRIC" id="fig|2209.42.peg.3155"/>
<dbReference type="Proteomes" id="UP000034597">
    <property type="component" value="Unassembled WGS sequence"/>
</dbReference>
<evidence type="ECO:0000313" key="37">
    <source>
        <dbReference type="Proteomes" id="UP000033835"/>
    </source>
</evidence>
<dbReference type="EMBL" id="JJQH01000163">
    <property type="protein sequence ID" value="KKH36144.1"/>
    <property type="molecule type" value="Genomic_DNA"/>
</dbReference>
<dbReference type="PANTHER" id="PTHR34504">
    <property type="entry name" value="ANTITOXIN HICB"/>
    <property type="match status" value="1"/>
</dbReference>
<dbReference type="Proteomes" id="UP000034758">
    <property type="component" value="Unassembled WGS sequence"/>
</dbReference>
<dbReference type="EMBL" id="JJPL01000003">
    <property type="protein sequence ID" value="KKG68670.1"/>
    <property type="molecule type" value="Genomic_DNA"/>
</dbReference>
<evidence type="ECO:0000313" key="51">
    <source>
        <dbReference type="Proteomes" id="UP000034399"/>
    </source>
</evidence>
<evidence type="ECO:0000313" key="42">
    <source>
        <dbReference type="Proteomes" id="UP000034040"/>
    </source>
</evidence>
<dbReference type="EMBL" id="JJQO01000127">
    <property type="protein sequence ID" value="KKH65637.1"/>
    <property type="molecule type" value="Genomic_DNA"/>
</dbReference>
<evidence type="ECO:0000313" key="20">
    <source>
        <dbReference type="EMBL" id="KKH49719.1"/>
    </source>
</evidence>
<evidence type="ECO:0000313" key="2">
    <source>
        <dbReference type="EMBL" id="KKF98930.1"/>
    </source>
</evidence>
<reference evidence="35 67" key="2">
    <citation type="submission" date="2018-05" db="EMBL/GenBank/DDBJ databases">
        <title>Methanosarcina gilichinskyana sp. nov., a novel methanogenic archaeon isolated from Holocene permafrost, North East Russia.</title>
        <authorList>
            <person name="Oshurkova V."/>
            <person name="Meer M."/>
            <person name="Bochkareva O."/>
            <person name="Shcherbakova V."/>
        </authorList>
    </citation>
    <scope>NUCLEOTIDE SEQUENCE [LARGE SCALE GENOMIC DNA]</scope>
    <source>
        <strain evidence="35 67">JL01</strain>
    </source>
</reference>
<evidence type="ECO:0000313" key="6">
    <source>
        <dbReference type="EMBL" id="KKG37064.1"/>
    </source>
</evidence>
<dbReference type="Proteomes" id="UP000034578">
    <property type="component" value="Unassembled WGS sequence"/>
</dbReference>
<evidence type="ECO:0000313" key="5">
    <source>
        <dbReference type="EMBL" id="KKG36071.1"/>
    </source>
</evidence>
<dbReference type="Proteomes" id="UP000034040">
    <property type="component" value="Unassembled WGS sequence"/>
</dbReference>
<evidence type="ECO:0000313" key="65">
    <source>
        <dbReference type="Proteomes" id="UP000034925"/>
    </source>
</evidence>
<evidence type="ECO:0000313" key="48">
    <source>
        <dbReference type="Proteomes" id="UP000034253"/>
    </source>
</evidence>
<dbReference type="Proteomes" id="UP000034253">
    <property type="component" value="Unassembled WGS sequence"/>
</dbReference>
<evidence type="ECO:0000313" key="7">
    <source>
        <dbReference type="EMBL" id="KKG52045.1"/>
    </source>
</evidence>
<evidence type="ECO:0000313" key="21">
    <source>
        <dbReference type="EMBL" id="KKH58627.1"/>
    </source>
</evidence>
<dbReference type="InterPro" id="IPR051404">
    <property type="entry name" value="TA_system_antitoxin"/>
</dbReference>
<evidence type="ECO:0000259" key="1">
    <source>
        <dbReference type="Pfam" id="PF15919"/>
    </source>
</evidence>
<dbReference type="Proteomes" id="UP000034021">
    <property type="component" value="Unassembled WGS sequence"/>
</dbReference>
<evidence type="ECO:0000313" key="19">
    <source>
        <dbReference type="EMBL" id="KKH36144.1"/>
    </source>
</evidence>
<dbReference type="EMBL" id="CP029709">
    <property type="protein sequence ID" value="QCR17450.1"/>
    <property type="molecule type" value="Genomic_DNA"/>
</dbReference>
<dbReference type="EMBL" id="JJQD01000020">
    <property type="protein sequence ID" value="KKH32495.1"/>
    <property type="molecule type" value="Genomic_DNA"/>
</dbReference>
<evidence type="ECO:0000313" key="24">
    <source>
        <dbReference type="EMBL" id="KKH70890.1"/>
    </source>
</evidence>
<evidence type="ECO:0000313" key="60">
    <source>
        <dbReference type="Proteomes" id="UP000034692"/>
    </source>
</evidence>
<dbReference type="EMBL" id="JJRA01000077">
    <property type="protein sequence ID" value="KKI03712.1"/>
    <property type="molecule type" value="Genomic_DNA"/>
</dbReference>
<evidence type="ECO:0000313" key="28">
    <source>
        <dbReference type="EMBL" id="KKH83456.1"/>
    </source>
</evidence>
<gene>
    <name evidence="35" type="ORF">DKM28_16825</name>
    <name evidence="5" type="ORF">DU30_17055</name>
    <name evidence="3" type="ORF">DU31_11850</name>
    <name evidence="7" type="ORF">DU33_14260</name>
    <name evidence="4" type="ORF">DU40_10805</name>
    <name evidence="11" type="ORF">DU43_19115</name>
    <name evidence="9" type="ORF">DU45_17280</name>
    <name evidence="2" type="ORF">DU47_01035</name>
    <name evidence="19" type="ORF">DU50_12720</name>
    <name evidence="6" type="ORF">DU52_20605</name>
    <name evidence="18" type="ORF">DU54_10775</name>
    <name evidence="12" type="ORF">DU55_12145</name>
    <name evidence="16" type="ORF">DU56_15110</name>
    <name evidence="17" type="ORF">DU58_16150</name>
    <name evidence="8" type="ORF">DU64_14185</name>
    <name evidence="14" type="ORF">DU66_19675</name>
    <name evidence="10" type="ORF">DU67_14720</name>
    <name evidence="15" type="ORF">DU68_06800</name>
    <name evidence="13" type="ORF">DU69_09795</name>
    <name evidence="24" type="ORF">DU73_06950</name>
    <name evidence="22" type="ORF">DU75_12510</name>
    <name evidence="21" type="ORF">DU76_18900</name>
    <name evidence="25" type="ORF">DU77_12860</name>
    <name evidence="27" type="ORF">DU78_12565</name>
    <name evidence="31" type="ORF">DU79_12915</name>
    <name evidence="28" type="ORF">DU80_06610</name>
    <name evidence="34" type="ORF">DU81_13215</name>
    <name evidence="29" type="ORF">DU82_12375</name>
    <name evidence="33" type="ORF">DU83_13640</name>
    <name evidence="32" type="ORF">DU84_12620</name>
    <name evidence="20" type="ORF">DU85_04650</name>
    <name evidence="26" type="ORF">DU86_12235</name>
    <name evidence="23" type="ORF">DU87_02405</name>
    <name evidence="30" type="ORF">DU88_11740</name>
</gene>
<evidence type="ECO:0000313" key="62">
    <source>
        <dbReference type="Proteomes" id="UP000034817"/>
    </source>
</evidence>
<evidence type="ECO:0000313" key="22">
    <source>
        <dbReference type="EMBL" id="KKH65637.1"/>
    </source>
</evidence>
<evidence type="ECO:0000313" key="57">
    <source>
        <dbReference type="Proteomes" id="UP000034597"/>
    </source>
</evidence>
<evidence type="ECO:0000313" key="11">
    <source>
        <dbReference type="EMBL" id="KKG71734.1"/>
    </source>
</evidence>
<name>A0A0F8BCD5_METMZ</name>
<dbReference type="EMBL" id="JJPP01000082">
    <property type="protein sequence ID" value="KKG79516.1"/>
    <property type="molecule type" value="Genomic_DNA"/>
</dbReference>
<dbReference type="Proteomes" id="UP000034152">
    <property type="component" value="Unassembled WGS sequence"/>
</dbReference>
<evidence type="ECO:0000313" key="67">
    <source>
        <dbReference type="Proteomes" id="UP000300067"/>
    </source>
</evidence>
<dbReference type="EMBL" id="JJRB01000075">
    <property type="protein sequence ID" value="KKI03675.1"/>
    <property type="molecule type" value="Genomic_DNA"/>
</dbReference>
<evidence type="ECO:0000313" key="63">
    <source>
        <dbReference type="Proteomes" id="UP000034842"/>
    </source>
</evidence>
<dbReference type="EMBL" id="JJPI01000113">
    <property type="protein sequence ID" value="KKG52045.1"/>
    <property type="molecule type" value="Genomic_DNA"/>
</dbReference>
<evidence type="ECO:0000313" key="47">
    <source>
        <dbReference type="Proteomes" id="UP000034232"/>
    </source>
</evidence>
<dbReference type="Pfam" id="PF15919">
    <property type="entry name" value="HicB_lk_antitox"/>
    <property type="match status" value="1"/>
</dbReference>
<evidence type="ECO:0000313" key="8">
    <source>
        <dbReference type="EMBL" id="KKG60879.1"/>
    </source>
</evidence>
<dbReference type="EMBL" id="JJQM01000015">
    <property type="protein sequence ID" value="KKH58627.1"/>
    <property type="molecule type" value="Genomic_DNA"/>
</dbReference>
<evidence type="ECO:0000313" key="52">
    <source>
        <dbReference type="Proteomes" id="UP000034424"/>
    </source>
</evidence>
<evidence type="ECO:0000313" key="54">
    <source>
        <dbReference type="Proteomes" id="UP000034547"/>
    </source>
</evidence>
<dbReference type="SUPFAM" id="SSF143100">
    <property type="entry name" value="TTHA1013/TTHA0281-like"/>
    <property type="match status" value="1"/>
</dbReference>
<evidence type="ECO:0000313" key="13">
    <source>
        <dbReference type="EMBL" id="KKG94327.1"/>
    </source>
</evidence>
<dbReference type="Proteomes" id="UP000034298">
    <property type="component" value="Unassembled WGS sequence"/>
</dbReference>
<evidence type="ECO:0000313" key="10">
    <source>
        <dbReference type="EMBL" id="KKG68670.1"/>
    </source>
</evidence>